<dbReference type="EMBL" id="CP036272">
    <property type="protein sequence ID" value="QDT60160.1"/>
    <property type="molecule type" value="Genomic_DNA"/>
</dbReference>
<dbReference type="InterPro" id="IPR001387">
    <property type="entry name" value="Cro/C1-type_HTH"/>
</dbReference>
<evidence type="ECO:0000313" key="3">
    <source>
        <dbReference type="EMBL" id="QDT60160.1"/>
    </source>
</evidence>
<dbReference type="OrthoDB" id="5738376at2"/>
<dbReference type="Proteomes" id="UP000315003">
    <property type="component" value="Chromosome"/>
</dbReference>
<dbReference type="SUPFAM" id="SSF47413">
    <property type="entry name" value="lambda repressor-like DNA-binding domains"/>
    <property type="match status" value="1"/>
</dbReference>
<accession>A0A517SVM1</accession>
<keyword evidence="4" id="KW-1185">Reference proteome</keyword>
<protein>
    <submittedName>
        <fullName evidence="3">Helix-turn-helix protein</fullName>
    </submittedName>
</protein>
<dbReference type="AlphaFoldDB" id="A0A517SVM1"/>
<proteinExistence type="predicted"/>
<dbReference type="GO" id="GO:0003677">
    <property type="term" value="F:DNA binding"/>
    <property type="evidence" value="ECO:0007669"/>
    <property type="project" value="InterPro"/>
</dbReference>
<dbReference type="CDD" id="cd00093">
    <property type="entry name" value="HTH_XRE"/>
    <property type="match status" value="1"/>
</dbReference>
<reference evidence="3 4" key="1">
    <citation type="submission" date="2019-02" db="EMBL/GenBank/DDBJ databases">
        <title>Deep-cultivation of Planctomycetes and their phenomic and genomic characterization uncovers novel biology.</title>
        <authorList>
            <person name="Wiegand S."/>
            <person name="Jogler M."/>
            <person name="Boedeker C."/>
            <person name="Pinto D."/>
            <person name="Vollmers J."/>
            <person name="Rivas-Marin E."/>
            <person name="Kohn T."/>
            <person name="Peeters S.H."/>
            <person name="Heuer A."/>
            <person name="Rast P."/>
            <person name="Oberbeckmann S."/>
            <person name="Bunk B."/>
            <person name="Jeske O."/>
            <person name="Meyerdierks A."/>
            <person name="Storesund J.E."/>
            <person name="Kallscheuer N."/>
            <person name="Luecker S."/>
            <person name="Lage O.M."/>
            <person name="Pohl T."/>
            <person name="Merkel B.J."/>
            <person name="Hornburger P."/>
            <person name="Mueller R.-W."/>
            <person name="Bruemmer F."/>
            <person name="Labrenz M."/>
            <person name="Spormann A.M."/>
            <person name="Op den Camp H."/>
            <person name="Overmann J."/>
            <person name="Amann R."/>
            <person name="Jetten M.S.M."/>
            <person name="Mascher T."/>
            <person name="Medema M.H."/>
            <person name="Devos D.P."/>
            <person name="Kaster A.-K."/>
            <person name="Ovreas L."/>
            <person name="Rohde M."/>
            <person name="Galperin M.Y."/>
            <person name="Jogler C."/>
        </authorList>
    </citation>
    <scope>NUCLEOTIDE SEQUENCE [LARGE SCALE GENOMIC DNA]</scope>
    <source>
        <strain evidence="3 4">SV_7m_r</strain>
    </source>
</reference>
<evidence type="ECO:0000256" key="1">
    <source>
        <dbReference type="SAM" id="MobiDB-lite"/>
    </source>
</evidence>
<dbReference type="SMART" id="SM00530">
    <property type="entry name" value="HTH_XRE"/>
    <property type="match status" value="1"/>
</dbReference>
<name>A0A517SVM1_9BACT</name>
<dbReference type="InterPro" id="IPR010982">
    <property type="entry name" value="Lambda_DNA-bd_dom_sf"/>
</dbReference>
<dbReference type="RefSeq" id="WP_145272476.1">
    <property type="nucleotide sequence ID" value="NZ_CP036272.1"/>
</dbReference>
<evidence type="ECO:0000259" key="2">
    <source>
        <dbReference type="PROSITE" id="PS50943"/>
    </source>
</evidence>
<feature type="domain" description="HTH cro/C1-type" evidence="2">
    <location>
        <begin position="43"/>
        <end position="97"/>
    </location>
</feature>
<evidence type="ECO:0000313" key="4">
    <source>
        <dbReference type="Proteomes" id="UP000315003"/>
    </source>
</evidence>
<organism evidence="3 4">
    <name type="scientific">Stieleria bergensis</name>
    <dbReference type="NCBI Taxonomy" id="2528025"/>
    <lineage>
        <taxon>Bacteria</taxon>
        <taxon>Pseudomonadati</taxon>
        <taxon>Planctomycetota</taxon>
        <taxon>Planctomycetia</taxon>
        <taxon>Pirellulales</taxon>
        <taxon>Pirellulaceae</taxon>
        <taxon>Stieleria</taxon>
    </lineage>
</organism>
<gene>
    <name evidence="3" type="ORF">SV7mr_26770</name>
</gene>
<feature type="compositionally biased region" description="Basic residues" evidence="1">
    <location>
        <begin position="106"/>
        <end position="123"/>
    </location>
</feature>
<feature type="region of interest" description="Disordered" evidence="1">
    <location>
        <begin position="101"/>
        <end position="123"/>
    </location>
</feature>
<dbReference type="PROSITE" id="PS50943">
    <property type="entry name" value="HTH_CROC1"/>
    <property type="match status" value="1"/>
</dbReference>
<dbReference type="Pfam" id="PF01381">
    <property type="entry name" value="HTH_3"/>
    <property type="match status" value="1"/>
</dbReference>
<sequence>MKPSKRKKLEAAGWKVGSASDFLELSDAEEMLVNIKLSLASKVKELRIKRKITQQQFAKLLGSSQSRIAKLEQADRSVSVELLLRSLVTLGASRSQIGKIVGTRSAARRQRKPARAKKRLAKA</sequence>
<dbReference type="Gene3D" id="1.10.260.40">
    <property type="entry name" value="lambda repressor-like DNA-binding domains"/>
    <property type="match status" value="1"/>
</dbReference>